<proteinExistence type="predicted"/>
<organism evidence="1">
    <name type="scientific">Anopheles triannulatus</name>
    <dbReference type="NCBI Taxonomy" id="58253"/>
    <lineage>
        <taxon>Eukaryota</taxon>
        <taxon>Metazoa</taxon>
        <taxon>Ecdysozoa</taxon>
        <taxon>Arthropoda</taxon>
        <taxon>Hexapoda</taxon>
        <taxon>Insecta</taxon>
        <taxon>Pterygota</taxon>
        <taxon>Neoptera</taxon>
        <taxon>Endopterygota</taxon>
        <taxon>Diptera</taxon>
        <taxon>Nematocera</taxon>
        <taxon>Culicoidea</taxon>
        <taxon>Culicidae</taxon>
        <taxon>Anophelinae</taxon>
        <taxon>Anopheles</taxon>
    </lineage>
</organism>
<protein>
    <submittedName>
        <fullName evidence="1">Putative secreted protein</fullName>
    </submittedName>
</protein>
<dbReference type="AlphaFoldDB" id="A0A2M4B6M3"/>
<name>A0A2M4B6M3_9DIPT</name>
<accession>A0A2M4B6M3</accession>
<sequence>MSPLFSVLCIMQNACGGFSPLDGTTTHRSVTTSSLQGISLGARLKVRKVLAEELFTFANRSPGVLSTISASGIMRSAPSYMTPISTSGGLSFPRR</sequence>
<reference evidence="1" key="1">
    <citation type="submission" date="2018-01" db="EMBL/GenBank/DDBJ databases">
        <title>An insight into the sialome of Amazonian anophelines.</title>
        <authorList>
            <person name="Ribeiro J.M."/>
            <person name="Scarpassa V."/>
            <person name="Calvo E."/>
        </authorList>
    </citation>
    <scope>NUCLEOTIDE SEQUENCE</scope>
    <source>
        <tissue evidence="1">Salivary glands</tissue>
    </source>
</reference>
<dbReference type="EMBL" id="GGFK01015365">
    <property type="protein sequence ID" value="MBW48686.1"/>
    <property type="molecule type" value="Transcribed_RNA"/>
</dbReference>
<evidence type="ECO:0000313" key="1">
    <source>
        <dbReference type="EMBL" id="MBW48686.1"/>
    </source>
</evidence>